<evidence type="ECO:0000313" key="2">
    <source>
        <dbReference type="EMBL" id="EIJ88965.1"/>
    </source>
</evidence>
<feature type="transmembrane region" description="Helical" evidence="1">
    <location>
        <begin position="218"/>
        <end position="238"/>
    </location>
</feature>
<sequence length="253" mass="28614">MREKKATASALDTENSSEIKGESLIIKTTSTGSDNNLAAGGLLSNIKDVHVSENMAEFITHSTESSLIFHILYSIFYSTVLLIITQYGISTAHYTTRSIITQYNYLLLTVYYIFNILLQFITLYVISKDSTLIFTKNFPSNKNKIISIFILIISVILTGIFIGLFSTDIFISITISIYTGISLSYSIIILIDIILYTICNKYECMYNYKHMCNKKLSLIYYINIIISIIITVYTAYIIKDTLYPNTVSNSQIG</sequence>
<feature type="transmembrane region" description="Helical" evidence="1">
    <location>
        <begin position="177"/>
        <end position="198"/>
    </location>
</feature>
<keyword evidence="1" id="KW-0812">Transmembrane</keyword>
<gene>
    <name evidence="2" type="ORF">NEQG_00784</name>
</gene>
<keyword evidence="3" id="KW-1185">Reference proteome</keyword>
<proteinExistence type="predicted"/>
<feature type="transmembrane region" description="Helical" evidence="1">
    <location>
        <begin position="148"/>
        <end position="171"/>
    </location>
</feature>
<feature type="transmembrane region" description="Helical" evidence="1">
    <location>
        <begin position="67"/>
        <end position="89"/>
    </location>
</feature>
<protein>
    <submittedName>
        <fullName evidence="2">Uncharacterized protein</fullName>
    </submittedName>
</protein>
<dbReference type="HOGENOM" id="CLU_1098756_0_0_1"/>
<dbReference type="OrthoDB" id="10513924at2759"/>
<dbReference type="EMBL" id="GL870877">
    <property type="protein sequence ID" value="EIJ88965.1"/>
    <property type="molecule type" value="Genomic_DNA"/>
</dbReference>
<evidence type="ECO:0000313" key="3">
    <source>
        <dbReference type="Proteomes" id="UP000002872"/>
    </source>
</evidence>
<keyword evidence="1" id="KW-0472">Membrane</keyword>
<name>I3EIB8_NEMP3</name>
<organism evidence="2 3">
    <name type="scientific">Nematocida parisii (strain ERTm3)</name>
    <name type="common">Nematode killer fungus</name>
    <dbReference type="NCBI Taxonomy" id="935791"/>
    <lineage>
        <taxon>Eukaryota</taxon>
        <taxon>Fungi</taxon>
        <taxon>Fungi incertae sedis</taxon>
        <taxon>Microsporidia</taxon>
        <taxon>Nematocida</taxon>
    </lineage>
</organism>
<dbReference type="InParanoid" id="I3EIB8"/>
<feature type="transmembrane region" description="Helical" evidence="1">
    <location>
        <begin position="109"/>
        <end position="127"/>
    </location>
</feature>
<dbReference type="AlphaFoldDB" id="I3EIB8"/>
<reference evidence="2" key="1">
    <citation type="submission" date="2011-01" db="EMBL/GenBank/DDBJ databases">
        <title>The Genome Sequence of Nematocida parisii strain ERTm3.</title>
        <authorList>
            <consortium name="The Broad Institute Genome Sequencing Platform"/>
            <consortium name="The Broad Institute Genome Sequencing Center for Infectious Disease"/>
            <person name="Cuomo C."/>
            <person name="Troemel E."/>
            <person name="Young S.K."/>
            <person name="Zeng Q."/>
            <person name="Gargeya S."/>
            <person name="Fitzgerald M."/>
            <person name="Haas B."/>
            <person name="Abouelleil A."/>
            <person name="Alvarado L."/>
            <person name="Arachchi H.M."/>
            <person name="Berlin A."/>
            <person name="Chapman S.B."/>
            <person name="Gearin G."/>
            <person name="Goldberg J."/>
            <person name="Griggs A."/>
            <person name="Gujja S."/>
            <person name="Hansen M."/>
            <person name="Heiman D."/>
            <person name="Howarth C."/>
            <person name="Larimer J."/>
            <person name="Lui A."/>
            <person name="MacDonald P.J.P."/>
            <person name="McCowen C."/>
            <person name="Montmayeur A."/>
            <person name="Murphy C."/>
            <person name="Neiman D."/>
            <person name="Pearson M."/>
            <person name="Priest M."/>
            <person name="Roberts A."/>
            <person name="Saif S."/>
            <person name="Shea T."/>
            <person name="Sisk P."/>
            <person name="Stolte C."/>
            <person name="Sykes S."/>
            <person name="Wortman J."/>
            <person name="Nusbaum C."/>
            <person name="Birren B."/>
        </authorList>
    </citation>
    <scope>NUCLEOTIDE SEQUENCE</scope>
    <source>
        <strain evidence="2">ERTm3</strain>
    </source>
</reference>
<dbReference type="VEuPathDB" id="MicrosporidiaDB:NEQG_00784"/>
<evidence type="ECO:0000256" key="1">
    <source>
        <dbReference type="SAM" id="Phobius"/>
    </source>
</evidence>
<accession>I3EIB8</accession>
<keyword evidence="1" id="KW-1133">Transmembrane helix</keyword>
<dbReference type="Proteomes" id="UP000002872">
    <property type="component" value="Unassembled WGS sequence"/>
</dbReference>